<dbReference type="AlphaFoldDB" id="A0A848LV26"/>
<comment type="caution">
    <text evidence="2">The sequence shown here is derived from an EMBL/GenBank/DDBJ whole genome shotgun (WGS) entry which is preliminary data.</text>
</comment>
<reference evidence="2 3" key="1">
    <citation type="submission" date="2020-04" db="EMBL/GenBank/DDBJ databases">
        <title>Draft genome of Pyxidicoccus fallax type strain.</title>
        <authorList>
            <person name="Whitworth D.E."/>
        </authorList>
    </citation>
    <scope>NUCLEOTIDE SEQUENCE [LARGE SCALE GENOMIC DNA]</scope>
    <source>
        <strain evidence="2 3">DSM 14698</strain>
    </source>
</reference>
<organism evidence="2 3">
    <name type="scientific">Pyxidicoccus fallax</name>
    <dbReference type="NCBI Taxonomy" id="394095"/>
    <lineage>
        <taxon>Bacteria</taxon>
        <taxon>Pseudomonadati</taxon>
        <taxon>Myxococcota</taxon>
        <taxon>Myxococcia</taxon>
        <taxon>Myxococcales</taxon>
        <taxon>Cystobacterineae</taxon>
        <taxon>Myxococcaceae</taxon>
        <taxon>Pyxidicoccus</taxon>
    </lineage>
</organism>
<accession>A0A848LV26</accession>
<gene>
    <name evidence="2" type="ORF">HG543_42615</name>
</gene>
<dbReference type="Gene3D" id="3.20.20.80">
    <property type="entry name" value="Glycosidases"/>
    <property type="match status" value="1"/>
</dbReference>
<evidence type="ECO:0000313" key="2">
    <source>
        <dbReference type="EMBL" id="NMO21499.1"/>
    </source>
</evidence>
<dbReference type="InterPro" id="IPR043780">
    <property type="entry name" value="DUF5722"/>
</dbReference>
<sequence length="520" mass="56635">MTSELRRWSLTVGLLLTAVLVPSLALANLPYPTRSAYRIKGIQPDFWHSYDELVGNNTGGVAMNLVWANWEPSPQAPPCAAGRVEYGGRCFVVDAAVDAAIREWTARGVVVTAVVYGVPAWARAGRVCTPAAPGFEIFCAPNNAADYGRFAGLLSWLYNGQNGRGRIADFVIHNEVNSNDWFDIGCGQGAGACNVTAWLDTYAANYNAAYDQVTAWQPAAKVLISLTHHFGTQYDQPSANSPLLSGITVINGIAARAGARAWRVAYHPYAPDLFRPQFSADDYPLVTYGNLGALAGWLRKTFPNRPHAWEIQLTESGIHSGSPQSSEAAQQTAVCDTFRNVLGTPGIESYIYHRMQDNAAEGGLALGLRRTDGSAKPAWSTWALANRNDLNPPRLSCGFEDLPYTRLRRAYHSTRGHWASSRLPPPGFRVESSWRLLRDAAPGTRMLYECRVGNHNLLSPDVNCEGQLPMGPVGHIYTSQVAGTVPLYRCRIGQGQDHFVSGASNCEGHVTEQLLGYAVP</sequence>
<feature type="domain" description="DUF5722" evidence="1">
    <location>
        <begin position="35"/>
        <end position="385"/>
    </location>
</feature>
<protein>
    <recommendedName>
        <fullName evidence="1">DUF5722 domain-containing protein</fullName>
    </recommendedName>
</protein>
<dbReference type="Pfam" id="PF18989">
    <property type="entry name" value="DUF5722"/>
    <property type="match status" value="1"/>
</dbReference>
<keyword evidence="3" id="KW-1185">Reference proteome</keyword>
<proteinExistence type="predicted"/>
<evidence type="ECO:0000259" key="1">
    <source>
        <dbReference type="Pfam" id="PF18989"/>
    </source>
</evidence>
<name>A0A848LV26_9BACT</name>
<dbReference type="Proteomes" id="UP000518300">
    <property type="component" value="Unassembled WGS sequence"/>
</dbReference>
<evidence type="ECO:0000313" key="3">
    <source>
        <dbReference type="Proteomes" id="UP000518300"/>
    </source>
</evidence>
<dbReference type="EMBL" id="JABBJJ010000328">
    <property type="protein sequence ID" value="NMO21499.1"/>
    <property type="molecule type" value="Genomic_DNA"/>
</dbReference>
<dbReference type="RefSeq" id="WP_169350684.1">
    <property type="nucleotide sequence ID" value="NZ_JABBJJ010000328.1"/>
</dbReference>
<dbReference type="InterPro" id="IPR017853">
    <property type="entry name" value="GH"/>
</dbReference>
<dbReference type="SUPFAM" id="SSF51445">
    <property type="entry name" value="(Trans)glycosidases"/>
    <property type="match status" value="1"/>
</dbReference>